<evidence type="ECO:0000313" key="3">
    <source>
        <dbReference type="EMBL" id="MBB5963183.1"/>
    </source>
</evidence>
<organism evidence="3 4">
    <name type="scientific">Planomonospora venezuelensis</name>
    <dbReference type="NCBI Taxonomy" id="1999"/>
    <lineage>
        <taxon>Bacteria</taxon>
        <taxon>Bacillati</taxon>
        <taxon>Actinomycetota</taxon>
        <taxon>Actinomycetes</taxon>
        <taxon>Streptosporangiales</taxon>
        <taxon>Streptosporangiaceae</taxon>
        <taxon>Planomonospora</taxon>
    </lineage>
</organism>
<keyword evidence="4" id="KW-1185">Reference proteome</keyword>
<feature type="chain" id="PRO_5038415214" description="Lipoprotein" evidence="2">
    <location>
        <begin position="19"/>
        <end position="154"/>
    </location>
</feature>
<protein>
    <recommendedName>
        <fullName evidence="5">Lipoprotein</fullName>
    </recommendedName>
</protein>
<sequence length="154" mass="15777">MRMFICAAALATASVLVSGCGSTVGGTAAQVPAAGPGGGAAPADPAQRGTARASRAEANPRGAGPAEVSAAQYRVLTGQCRYADTERLREECRSAVERDYRVGKANPSLDCRAYSGISLCGALPLSERERRCADDAAAAGLDPRRAEAECYVSP</sequence>
<dbReference type="RefSeq" id="WP_221473534.1">
    <property type="nucleotide sequence ID" value="NZ_BAAAWZ010000001.1"/>
</dbReference>
<dbReference type="Proteomes" id="UP000562352">
    <property type="component" value="Unassembled WGS sequence"/>
</dbReference>
<proteinExistence type="predicted"/>
<evidence type="ECO:0000256" key="2">
    <source>
        <dbReference type="SAM" id="SignalP"/>
    </source>
</evidence>
<evidence type="ECO:0000256" key="1">
    <source>
        <dbReference type="SAM" id="MobiDB-lite"/>
    </source>
</evidence>
<dbReference type="PROSITE" id="PS51257">
    <property type="entry name" value="PROKAR_LIPOPROTEIN"/>
    <property type="match status" value="1"/>
</dbReference>
<evidence type="ECO:0008006" key="5">
    <source>
        <dbReference type="Google" id="ProtNLM"/>
    </source>
</evidence>
<comment type="caution">
    <text evidence="3">The sequence shown here is derived from an EMBL/GenBank/DDBJ whole genome shotgun (WGS) entry which is preliminary data.</text>
</comment>
<dbReference type="AlphaFoldDB" id="A0A841D2H5"/>
<gene>
    <name evidence="3" type="ORF">FHS22_002457</name>
</gene>
<feature type="region of interest" description="Disordered" evidence="1">
    <location>
        <begin position="35"/>
        <end position="67"/>
    </location>
</feature>
<reference evidence="3 4" key="1">
    <citation type="submission" date="2020-08" db="EMBL/GenBank/DDBJ databases">
        <title>Genomic Encyclopedia of Type Strains, Phase III (KMG-III): the genomes of soil and plant-associated and newly described type strains.</title>
        <authorList>
            <person name="Whitman W."/>
        </authorList>
    </citation>
    <scope>NUCLEOTIDE SEQUENCE [LARGE SCALE GENOMIC DNA]</scope>
    <source>
        <strain evidence="3 4">CECT 3303</strain>
    </source>
</reference>
<dbReference type="EMBL" id="JACHJJ010000006">
    <property type="protein sequence ID" value="MBB5963183.1"/>
    <property type="molecule type" value="Genomic_DNA"/>
</dbReference>
<evidence type="ECO:0000313" key="4">
    <source>
        <dbReference type="Proteomes" id="UP000562352"/>
    </source>
</evidence>
<keyword evidence="2" id="KW-0732">Signal</keyword>
<name>A0A841D2H5_PLAVE</name>
<feature type="signal peptide" evidence="2">
    <location>
        <begin position="1"/>
        <end position="18"/>
    </location>
</feature>
<accession>A0A841D2H5</accession>